<name>A0A501WCL3_9BACT</name>
<dbReference type="RefSeq" id="WP_140620986.1">
    <property type="nucleotide sequence ID" value="NZ_VFRQ01000003.1"/>
</dbReference>
<dbReference type="Proteomes" id="UP000316727">
    <property type="component" value="Unassembled WGS sequence"/>
</dbReference>
<gene>
    <name evidence="2" type="ORF">FJM65_08065</name>
</gene>
<organism evidence="2 3">
    <name type="scientific">Pontibacter mangrovi</name>
    <dbReference type="NCBI Taxonomy" id="2589816"/>
    <lineage>
        <taxon>Bacteria</taxon>
        <taxon>Pseudomonadati</taxon>
        <taxon>Bacteroidota</taxon>
        <taxon>Cytophagia</taxon>
        <taxon>Cytophagales</taxon>
        <taxon>Hymenobacteraceae</taxon>
        <taxon>Pontibacter</taxon>
    </lineage>
</organism>
<accession>A0A501WCL3</accession>
<evidence type="ECO:0000313" key="2">
    <source>
        <dbReference type="EMBL" id="TPE44961.1"/>
    </source>
</evidence>
<protein>
    <submittedName>
        <fullName evidence="2">Uncharacterized protein</fullName>
    </submittedName>
</protein>
<sequence length="66" mass="7429">MSIGILMVYADLSEEQMQFLTDLFLLSFTLGGVLVGIAGHLYDAICEAERLERQRKIQHFRGRVGA</sequence>
<keyword evidence="3" id="KW-1185">Reference proteome</keyword>
<evidence type="ECO:0000313" key="3">
    <source>
        <dbReference type="Proteomes" id="UP000316727"/>
    </source>
</evidence>
<dbReference type="EMBL" id="VFRQ01000003">
    <property type="protein sequence ID" value="TPE44961.1"/>
    <property type="molecule type" value="Genomic_DNA"/>
</dbReference>
<keyword evidence="1" id="KW-0812">Transmembrane</keyword>
<keyword evidence="1" id="KW-0472">Membrane</keyword>
<proteinExistence type="predicted"/>
<reference evidence="2 3" key="1">
    <citation type="submission" date="2019-06" db="EMBL/GenBank/DDBJ databases">
        <title>A novel bacterium of genus Pontibacter, isolated from marine sediment.</title>
        <authorList>
            <person name="Huang H."/>
            <person name="Mo K."/>
            <person name="Hu Y."/>
        </authorList>
    </citation>
    <scope>NUCLEOTIDE SEQUENCE [LARGE SCALE GENOMIC DNA]</scope>
    <source>
        <strain evidence="2 3">HB172049</strain>
    </source>
</reference>
<feature type="transmembrane region" description="Helical" evidence="1">
    <location>
        <begin position="23"/>
        <end position="45"/>
    </location>
</feature>
<dbReference type="AlphaFoldDB" id="A0A501WCL3"/>
<evidence type="ECO:0000256" key="1">
    <source>
        <dbReference type="SAM" id="Phobius"/>
    </source>
</evidence>
<keyword evidence="1" id="KW-1133">Transmembrane helix</keyword>
<comment type="caution">
    <text evidence="2">The sequence shown here is derived from an EMBL/GenBank/DDBJ whole genome shotgun (WGS) entry which is preliminary data.</text>
</comment>